<dbReference type="KEGG" id="jeh:EJN90_09520"/>
<dbReference type="Proteomes" id="UP000273326">
    <property type="component" value="Chromosome"/>
</dbReference>
<feature type="transmembrane region" description="Helical" evidence="1">
    <location>
        <begin position="21"/>
        <end position="40"/>
    </location>
</feature>
<dbReference type="InterPro" id="IPR054529">
    <property type="entry name" value="TcaA_2nd"/>
</dbReference>
<evidence type="ECO:0000313" key="5">
    <source>
        <dbReference type="Proteomes" id="UP000273326"/>
    </source>
</evidence>
<dbReference type="OrthoDB" id="1682769at2"/>
<organism evidence="4 5">
    <name type="scientific">Jeotgalibaca ciconiae</name>
    <dbReference type="NCBI Taxonomy" id="2496265"/>
    <lineage>
        <taxon>Bacteria</taxon>
        <taxon>Bacillati</taxon>
        <taxon>Bacillota</taxon>
        <taxon>Bacilli</taxon>
        <taxon>Lactobacillales</taxon>
        <taxon>Carnobacteriaceae</taxon>
        <taxon>Jeotgalibaca</taxon>
    </lineage>
</organism>
<dbReference type="Pfam" id="PF22813">
    <property type="entry name" value="TcaA_2nd"/>
    <property type="match status" value="1"/>
</dbReference>
<feature type="domain" description="TcaA 4th" evidence="3">
    <location>
        <begin position="209"/>
        <end position="274"/>
    </location>
</feature>
<protein>
    <submittedName>
        <fullName evidence="4">Uncharacterized protein</fullName>
    </submittedName>
</protein>
<dbReference type="EMBL" id="CP034465">
    <property type="protein sequence ID" value="AZP04860.1"/>
    <property type="molecule type" value="Genomic_DNA"/>
</dbReference>
<dbReference type="PANTHER" id="PTHR40038:SF1">
    <property type="entry name" value="MEMBRANE-ASSOCIATED PROTEIN TCAA"/>
    <property type="match status" value="1"/>
</dbReference>
<evidence type="ECO:0000259" key="2">
    <source>
        <dbReference type="Pfam" id="PF22813"/>
    </source>
</evidence>
<dbReference type="AlphaFoldDB" id="A0A3Q9BMN5"/>
<gene>
    <name evidence="4" type="ORF">EJN90_09520</name>
</gene>
<keyword evidence="1" id="KW-1133">Transmembrane helix</keyword>
<keyword evidence="1" id="KW-0472">Membrane</keyword>
<reference evidence="5" key="1">
    <citation type="submission" date="2018-12" db="EMBL/GenBank/DDBJ databases">
        <title>Complete genome sequencing of Jeotgalibaca sp. H21T32.</title>
        <authorList>
            <person name="Bae J.-W."/>
            <person name="Lee S.-Y."/>
        </authorList>
    </citation>
    <scope>NUCLEOTIDE SEQUENCE [LARGE SCALE GENOMIC DNA]</scope>
    <source>
        <strain evidence="5">H21T32</strain>
    </source>
</reference>
<feature type="domain" description="TcaA second" evidence="2">
    <location>
        <begin position="43"/>
        <end position="127"/>
    </location>
</feature>
<sequence length="422" mass="47806">MELKENKIKKITRNQKITVNAIAVIAFICTIVFNIGKTIYSKEGQIAHLLEILEKGDSVQAAKILTTDDPNFEITADSIQPYIRFVEGNSTYLFDLERYLSGDEEQDNLTMVQNGKTMFFFDNYDFVLEPVYMELHTNYKGTAFLIDGEEVQVSDSEDYSTTVGPYAPGEFDITAMATLNGFEFVNSDSVNLVWDYEDAPVYIDLPLEGERFKVGGDLSGWTVFVNGNPAGTLNEDGDGEFGPILLEKRVEIHAEKEYPSGTIATEPQILREIDEVFIAKYAEPLNLPMTSRLLFDLYFNIINHFHNSEEIEDRAYTELSELLVGGTENPIYDQIANLVSQNKADTEAYDIRFDHSTSEMLRTDMDTYEISMNIVERRQYPRRSSKESIRTVHPCVATIKVIETDEEGIPTKLQLAAIEAVD</sequence>
<dbReference type="PANTHER" id="PTHR40038">
    <property type="entry name" value="MEMBRANE-ASSOCIATED PROTEIN TCAA"/>
    <property type="match status" value="1"/>
</dbReference>
<proteinExistence type="predicted"/>
<keyword evidence="1" id="KW-0812">Transmembrane</keyword>
<name>A0A3Q9BMN5_9LACT</name>
<dbReference type="GO" id="GO:0005886">
    <property type="term" value="C:plasma membrane"/>
    <property type="evidence" value="ECO:0007669"/>
    <property type="project" value="UniProtKB-SubCell"/>
</dbReference>
<evidence type="ECO:0000259" key="3">
    <source>
        <dbReference type="Pfam" id="PF22820"/>
    </source>
</evidence>
<evidence type="ECO:0000313" key="4">
    <source>
        <dbReference type="EMBL" id="AZP04860.1"/>
    </source>
</evidence>
<dbReference type="Pfam" id="PF22820">
    <property type="entry name" value="TcaA_3rd_4th"/>
    <property type="match status" value="1"/>
</dbReference>
<accession>A0A3Q9BMN5</accession>
<keyword evidence="5" id="KW-1185">Reference proteome</keyword>
<evidence type="ECO:0000256" key="1">
    <source>
        <dbReference type="SAM" id="Phobius"/>
    </source>
</evidence>
<dbReference type="InterPro" id="IPR054530">
    <property type="entry name" value="TcaA_4th"/>
</dbReference>